<evidence type="ECO:0000259" key="7">
    <source>
        <dbReference type="Pfam" id="PF21918"/>
    </source>
</evidence>
<dbReference type="NCBIfam" id="TIGR04330">
    <property type="entry name" value="cas_Cpf1"/>
    <property type="match status" value="1"/>
</dbReference>
<evidence type="ECO:0000259" key="5">
    <source>
        <dbReference type="Pfam" id="PF18510"/>
    </source>
</evidence>
<feature type="domain" description="Cas12a REC2" evidence="7">
    <location>
        <begin position="334"/>
        <end position="565"/>
    </location>
</feature>
<evidence type="ECO:0000313" key="9">
    <source>
        <dbReference type="Proteomes" id="UP000286113"/>
    </source>
</evidence>
<dbReference type="InterPro" id="IPR027620">
    <property type="entry name" value="Cas12a"/>
</dbReference>
<feature type="region of interest" description="Binds crRNA in crRNA-target DNA heteroduplex" evidence="2">
    <location>
        <begin position="316"/>
        <end position="319"/>
    </location>
</feature>
<sequence>MAKNFEDFKRLYSLSKTLRFEAKPIGATLDNIVKSGLLDEDEHRAASYVKVKKLIDEYHKVFIDRVLDDGCLPLENKGNNNSLAEYYESYVSRAQDEDAKKKFKEIQQNLRSVIAKKLTEDKAYANLFGNKLIESYKDKEDKKKIIDSDLIQFINTAESTQLDSMSQDEAKELVKEFWGFVTYFYGFFDNRKNMYTAEEKSTGIAYRLVNENLPKFIDNIEAFNRAITRPEIQENMGVLYSDFSEYLNVESIQEMFQLDYYNMLLTQKQIDVYNAIIGGKTDDEHDVKIKGINEYINLYNQQHKDDKLPKLKALFKQILSDRNAISWLPEEFNSDQEVLNAIKDCYERLAENVLGDKVLKSLLGSLADYSLDGIFIRNDLQLTDISQKMFGNWGVIQNAIMQNIKRVAPARKHKESEEDYEKRIAGIFKKADSFSISYINDCLNEADPNNAYFVENYFATFGAVNTPTMQRENLFALVQNAYTEVAALLHSDYPTVKHLAQDKANVSKIKALLDAIKSLQHFVKPLLGKGDESDKDERFYGELASLWAELDTVTPLYNMIRNYMTRKPYSQKKIKLNFENPQLLGGWDANKEKDYATIILRRNGLYYLAIMDKDSRKLLGKAMPSDGECYEKMVYKFFKDVTTMIPKCSTQLKDVQAYFKVNTDDYVLNSKAFNKPLTITKEVFDLNNVLYGKYKKFQKGYLTATGDNVGYTHAVNVWIKFCMDFLNSYDSTCIYDFSSLKPESYLSLDAFYQDANLLLYKLSFARASVSYINQLVEEGKMYLFQIYNKDFSEYSKGTPNMHTLYWKALFDERNLADVVYKLNGQAEMFYRKKSIENTHPTHPANHPILNKNKDNKKKESLFDYDLIKDRRYTVDKFMFHVPITMNFKSVGSENINQDVKAYLRHADDMHIIGIDRGERHLLYLVVIDLQGNIKEQYSLNEIVNEYNGNTYHTNYHDLLDVREEERLKARQSWQTIENIKELKEGYLSQVIHKITQLMVRYHAIVVLEDLSKGFMRSRQKVEKQVYQKFEKMLIDKLNYLVDKKTDVSTPGGLLNAYQLTCKSDSSQKLGKQSGFLFYIPAWNTSKIDPVTGFVNLLDTHSLNSKEKIKAFFSKFDAIRYNKDKKWFEFNLDYDKFGKKAEDTRTKWTLCTRGMRIDTFRNKEKNSQWDNQEVDLTTEMKSLLEHYYIDIHGNLKDAISAQTDKAFFTGLLHILKLTLQMRNSITGTETDYLVSPVADENGIFYDSRSCGNQLPENADANGAYNIARKGLMLIEQIKNAEDLNNVKFDISNKAWLNFAQQKPYKNG</sequence>
<dbReference type="InterPro" id="IPR040787">
    <property type="entry name" value="Cas12a_REC1"/>
</dbReference>
<protein>
    <submittedName>
        <fullName evidence="8">Type V CRISPR-associated protein Cpf1</fullName>
    </submittedName>
</protein>
<feature type="region of interest" description="Binds DNA in crRNA-target DNA heteroduplex" evidence="2">
    <location>
        <begin position="293"/>
        <end position="297"/>
    </location>
</feature>
<dbReference type="InterPro" id="IPR040882">
    <property type="entry name" value="Cas12a_NUC"/>
</dbReference>
<feature type="region of interest" description="Binds crRNA in crRNA-target DNA heteroduplex" evidence="2">
    <location>
        <begin position="521"/>
        <end position="524"/>
    </location>
</feature>
<feature type="site" description="Binds crRNA alone and in crRNA-target DNA heteroduplex" evidence="3">
    <location>
        <position position="17"/>
    </location>
</feature>
<dbReference type="Pfam" id="PF21918">
    <property type="entry name" value="cas_Cpf1_2nd"/>
    <property type="match status" value="1"/>
</dbReference>
<feature type="domain" description="Cas12a nuclease" evidence="5">
    <location>
        <begin position="1087"/>
        <end position="1247"/>
    </location>
</feature>
<gene>
    <name evidence="8" type="ORF">DWX90_10640</name>
</gene>
<feature type="site" description="Binds PAM" evidence="3">
    <location>
        <position position="647"/>
    </location>
</feature>
<feature type="region of interest" description="Binds crRNA" evidence="2">
    <location>
        <begin position="569"/>
        <end position="573"/>
    </location>
</feature>
<evidence type="ECO:0000256" key="1">
    <source>
        <dbReference type="PIRSR" id="PIRSR627620-1"/>
    </source>
</evidence>
<evidence type="ECO:0000256" key="3">
    <source>
        <dbReference type="PIRSR" id="PIRSR627620-3"/>
    </source>
</evidence>
<dbReference type="EMBL" id="QRVN01000023">
    <property type="protein sequence ID" value="RGS46198.1"/>
    <property type="molecule type" value="Genomic_DNA"/>
</dbReference>
<dbReference type="Pfam" id="PF18501">
    <property type="entry name" value="REC1"/>
    <property type="match status" value="1"/>
</dbReference>
<feature type="site" description="Binds DNA in crRNA-target DNA heteroduplex" evidence="3">
    <location>
        <position position="567"/>
    </location>
</feature>
<feature type="active site" description="For DNase activity of RuvC domain" evidence="1">
    <location>
        <position position="1008"/>
    </location>
</feature>
<organism evidence="8 9">
    <name type="scientific">Segatella copri</name>
    <dbReference type="NCBI Taxonomy" id="165179"/>
    <lineage>
        <taxon>Bacteria</taxon>
        <taxon>Pseudomonadati</taxon>
        <taxon>Bacteroidota</taxon>
        <taxon>Bacteroidia</taxon>
        <taxon>Bacteroidales</taxon>
        <taxon>Prevotellaceae</taxon>
        <taxon>Segatella</taxon>
    </lineage>
</organism>
<evidence type="ECO:0000259" key="4">
    <source>
        <dbReference type="Pfam" id="PF18501"/>
    </source>
</evidence>
<dbReference type="Pfam" id="PF18510">
    <property type="entry name" value="NUC"/>
    <property type="match status" value="1"/>
</dbReference>
<feature type="site" description="Binds Target strand DNA; via amide nitrogen" evidence="3">
    <location>
        <position position="824"/>
    </location>
</feature>
<feature type="domain" description="Cas12a REC1" evidence="4">
    <location>
        <begin position="50"/>
        <end position="318"/>
    </location>
</feature>
<name>A0AA92W1U3_9BACT</name>
<feature type="region of interest" description="Binds crRNA" evidence="2">
    <location>
        <begin position="789"/>
        <end position="792"/>
    </location>
</feature>
<feature type="site" description="Binds DNA in crRNA-target DNA heteroduplex" evidence="3">
    <location>
        <position position="310"/>
    </location>
</feature>
<feature type="site" description="Binds crRNA" evidence="3">
    <location>
        <position position="831"/>
    </location>
</feature>
<dbReference type="InterPro" id="IPR040852">
    <property type="entry name" value="RuvC_1"/>
</dbReference>
<evidence type="ECO:0000313" key="8">
    <source>
        <dbReference type="EMBL" id="RGS46198.1"/>
    </source>
</evidence>
<evidence type="ECO:0000259" key="6">
    <source>
        <dbReference type="Pfam" id="PF18516"/>
    </source>
</evidence>
<feature type="active site" description="For DNase activity of RuvC domain" evidence="1">
    <location>
        <position position="1258"/>
    </location>
</feature>
<reference evidence="8 9" key="1">
    <citation type="submission" date="2018-08" db="EMBL/GenBank/DDBJ databases">
        <title>A genome reference for cultivated species of the human gut microbiota.</title>
        <authorList>
            <person name="Zou Y."/>
            <person name="Xue W."/>
            <person name="Luo G."/>
        </authorList>
    </citation>
    <scope>NUCLEOTIDE SEQUENCE [LARGE SCALE GENOMIC DNA]</scope>
    <source>
        <strain evidence="8 9">AF22-1</strain>
    </source>
</reference>
<feature type="region of interest" description="Binds crRNA alone and in crRNA-target DNA heteroduplex" evidence="2">
    <location>
        <begin position="187"/>
        <end position="191"/>
    </location>
</feature>
<feature type="active site" description="For DNase activity of RuvC domain" evidence="1">
    <location>
        <position position="915"/>
    </location>
</feature>
<dbReference type="InterPro" id="IPR054116">
    <property type="entry name" value="Cas12a_REC2"/>
</dbReference>
<accession>A0AA92W1U3</accession>
<feature type="site" description="Binds DNA protospacer adjacent motif (PAM)" evidence="3">
    <location>
        <position position="591"/>
    </location>
</feature>
<feature type="region of interest" description="Binds crRNA alone and in crRNA-target DNA heteroduplex" evidence="2">
    <location>
        <begin position="48"/>
        <end position="52"/>
    </location>
</feature>
<feature type="active site" description="For pre-crRNA processing" evidence="1">
    <location>
        <position position="851"/>
    </location>
</feature>
<feature type="domain" description="Cas12a RuvC nuclease" evidence="6">
    <location>
        <begin position="891"/>
        <end position="1302"/>
    </location>
</feature>
<feature type="active site" description="For pre-crRNA processing" evidence="1">
    <location>
        <position position="868"/>
    </location>
</feature>
<dbReference type="Proteomes" id="UP000286113">
    <property type="component" value="Unassembled WGS sequence"/>
</dbReference>
<proteinExistence type="predicted"/>
<feature type="active site" description="For pre-crRNA processing" evidence="1">
    <location>
        <position position="842"/>
    </location>
</feature>
<evidence type="ECO:0000256" key="2">
    <source>
        <dbReference type="PIRSR" id="PIRSR627620-2"/>
    </source>
</evidence>
<comment type="caution">
    <text evidence="8">The sequence shown here is derived from an EMBL/GenBank/DDBJ whole genome shotgun (WGS) entry which is preliminary data.</text>
</comment>
<dbReference type="Pfam" id="PF18516">
    <property type="entry name" value="RuvC_1"/>
    <property type="match status" value="1"/>
</dbReference>